<dbReference type="Proteomes" id="UP000663760">
    <property type="component" value="Chromosome 10"/>
</dbReference>
<evidence type="ECO:0000313" key="5">
    <source>
        <dbReference type="Proteomes" id="UP000663760"/>
    </source>
</evidence>
<dbReference type="InterPro" id="IPR036163">
    <property type="entry name" value="HMA_dom_sf"/>
</dbReference>
<dbReference type="Pfam" id="PF00403">
    <property type="entry name" value="HMA"/>
    <property type="match status" value="1"/>
</dbReference>
<protein>
    <recommendedName>
        <fullName evidence="3">HMA domain-containing protein</fullName>
    </recommendedName>
</protein>
<evidence type="ECO:0000256" key="1">
    <source>
        <dbReference type="ARBA" id="ARBA00022723"/>
    </source>
</evidence>
<dbReference type="PROSITE" id="PS50846">
    <property type="entry name" value="HMA_2"/>
    <property type="match status" value="1"/>
</dbReference>
<keyword evidence="1" id="KW-0479">Metal-binding</keyword>
<dbReference type="GO" id="GO:0046872">
    <property type="term" value="F:metal ion binding"/>
    <property type="evidence" value="ECO:0007669"/>
    <property type="project" value="UniProtKB-KW"/>
</dbReference>
<organism evidence="4 5">
    <name type="scientific">Spirodela intermedia</name>
    <name type="common">Intermediate duckweed</name>
    <dbReference type="NCBI Taxonomy" id="51605"/>
    <lineage>
        <taxon>Eukaryota</taxon>
        <taxon>Viridiplantae</taxon>
        <taxon>Streptophyta</taxon>
        <taxon>Embryophyta</taxon>
        <taxon>Tracheophyta</taxon>
        <taxon>Spermatophyta</taxon>
        <taxon>Magnoliopsida</taxon>
        <taxon>Liliopsida</taxon>
        <taxon>Araceae</taxon>
        <taxon>Lemnoideae</taxon>
        <taxon>Spirodela</taxon>
    </lineage>
</organism>
<evidence type="ECO:0000313" key="4">
    <source>
        <dbReference type="EMBL" id="CAA7403573.1"/>
    </source>
</evidence>
<feature type="domain" description="HMA" evidence="3">
    <location>
        <begin position="15"/>
        <end position="78"/>
    </location>
</feature>
<reference evidence="4" key="1">
    <citation type="submission" date="2020-02" db="EMBL/GenBank/DDBJ databases">
        <authorList>
            <person name="Scholz U."/>
            <person name="Mascher M."/>
            <person name="Fiebig A."/>
        </authorList>
    </citation>
    <scope>NUCLEOTIDE SEQUENCE</scope>
</reference>
<proteinExistence type="predicted"/>
<dbReference type="PANTHER" id="PTHR22814">
    <property type="entry name" value="COPPER TRANSPORT PROTEIN ATOX1-RELATED"/>
    <property type="match status" value="1"/>
</dbReference>
<feature type="compositionally biased region" description="Low complexity" evidence="2">
    <location>
        <begin position="92"/>
        <end position="103"/>
    </location>
</feature>
<dbReference type="PANTHER" id="PTHR22814:SF305">
    <property type="entry name" value="HEAVY METAL TRANSPORT_DETOXIFICATION SUPERFAMILY PROTEIN"/>
    <property type="match status" value="1"/>
</dbReference>
<keyword evidence="5" id="KW-1185">Reference proteome</keyword>
<accession>A0A7I8L0L0</accession>
<dbReference type="OrthoDB" id="603535at2759"/>
<dbReference type="AlphaFoldDB" id="A0A7I8L0L0"/>
<dbReference type="EMBL" id="LR746273">
    <property type="protein sequence ID" value="CAA7403573.1"/>
    <property type="molecule type" value="Genomic_DNA"/>
</dbReference>
<sequence length="162" mass="17761">MENLQIIPIPKDVQPQYVEMKVPLYSHGCERKVKTSLSHLKGIYSVQVHCDDQKVTVWGICSKEAVLAAVKKKRRGAHFWDQEEDDAGKEGGAPAAEETAGQENTTDEHISPPKARGKASSYGLSRSERLGSGCSPCCRRRTAASAVALHPDARDQHIKPSK</sequence>
<dbReference type="SUPFAM" id="SSF55008">
    <property type="entry name" value="HMA, heavy metal-associated domain"/>
    <property type="match status" value="1"/>
</dbReference>
<gene>
    <name evidence="4" type="ORF">SI8410_10014251</name>
</gene>
<dbReference type="InterPro" id="IPR006121">
    <property type="entry name" value="HMA_dom"/>
</dbReference>
<feature type="region of interest" description="Disordered" evidence="2">
    <location>
        <begin position="75"/>
        <end position="135"/>
    </location>
</feature>
<dbReference type="Gene3D" id="3.30.70.100">
    <property type="match status" value="1"/>
</dbReference>
<evidence type="ECO:0000256" key="2">
    <source>
        <dbReference type="SAM" id="MobiDB-lite"/>
    </source>
</evidence>
<evidence type="ECO:0000259" key="3">
    <source>
        <dbReference type="PROSITE" id="PS50846"/>
    </source>
</evidence>
<dbReference type="CDD" id="cd00371">
    <property type="entry name" value="HMA"/>
    <property type="match status" value="1"/>
</dbReference>
<name>A0A7I8L0L0_SPIIN</name>